<feature type="transmembrane region" description="Helical" evidence="1">
    <location>
        <begin position="45"/>
        <end position="66"/>
    </location>
</feature>
<proteinExistence type="predicted"/>
<keyword evidence="1" id="KW-1133">Transmembrane helix</keyword>
<sequence>MSNKKWHTHPVIATGIAINVFVLVLALIWVDDSAKLWRLLIEDGIVEWMQFLCFAVTSGLLAFVFMDRLKSRAPRTGAARLELLVLGGLSALVALAALEEISWFQRVLDVKSPDFFAANNRQAETNIHNLALGDGNLHKDVLLKIIFITGMAHNLILPIVARFKPGVQRWIESVGVYLPPLSASIPYLVLVALSHLLVDHPRKGELGELFGAVHYMATVFAAYFVGVGYGRAPLFQNAPDARRLSQLFALLMAFLLLVGFLLSAGAGAGAAAAAGFGVPD</sequence>
<dbReference type="RefSeq" id="WP_379678938.1">
    <property type="nucleotide sequence ID" value="NZ_JBHLWP010000009.1"/>
</dbReference>
<reference evidence="2 3" key="1">
    <citation type="submission" date="2024-09" db="EMBL/GenBank/DDBJ databases">
        <authorList>
            <person name="Sun Q."/>
            <person name="Mori K."/>
        </authorList>
    </citation>
    <scope>NUCLEOTIDE SEQUENCE [LARGE SCALE GENOMIC DNA]</scope>
    <source>
        <strain evidence="2 3">CCM 7792</strain>
    </source>
</reference>
<keyword evidence="3" id="KW-1185">Reference proteome</keyword>
<keyword evidence="1" id="KW-0812">Transmembrane</keyword>
<feature type="transmembrane region" description="Helical" evidence="1">
    <location>
        <begin position="175"/>
        <end position="197"/>
    </location>
</feature>
<evidence type="ECO:0000313" key="3">
    <source>
        <dbReference type="Proteomes" id="UP001589773"/>
    </source>
</evidence>
<dbReference type="EMBL" id="JBHLWP010000009">
    <property type="protein sequence ID" value="MFC0252189.1"/>
    <property type="molecule type" value="Genomic_DNA"/>
</dbReference>
<comment type="caution">
    <text evidence="2">The sequence shown here is derived from an EMBL/GenBank/DDBJ whole genome shotgun (WGS) entry which is preliminary data.</text>
</comment>
<dbReference type="Proteomes" id="UP001589773">
    <property type="component" value="Unassembled WGS sequence"/>
</dbReference>
<gene>
    <name evidence="2" type="ORF">ACFFJK_09830</name>
</gene>
<feature type="transmembrane region" description="Helical" evidence="1">
    <location>
        <begin position="141"/>
        <end position="163"/>
    </location>
</feature>
<accession>A0ABV6FF93</accession>
<feature type="transmembrane region" description="Helical" evidence="1">
    <location>
        <begin position="209"/>
        <end position="229"/>
    </location>
</feature>
<feature type="transmembrane region" description="Helical" evidence="1">
    <location>
        <begin position="12"/>
        <end position="30"/>
    </location>
</feature>
<name>A0ABV6FF93_9BURK</name>
<feature type="transmembrane region" description="Helical" evidence="1">
    <location>
        <begin position="250"/>
        <end position="276"/>
    </location>
</feature>
<organism evidence="2 3">
    <name type="scientific">Massilia consociata</name>
    <dbReference type="NCBI Taxonomy" id="760117"/>
    <lineage>
        <taxon>Bacteria</taxon>
        <taxon>Pseudomonadati</taxon>
        <taxon>Pseudomonadota</taxon>
        <taxon>Betaproteobacteria</taxon>
        <taxon>Burkholderiales</taxon>
        <taxon>Oxalobacteraceae</taxon>
        <taxon>Telluria group</taxon>
        <taxon>Massilia</taxon>
    </lineage>
</organism>
<feature type="transmembrane region" description="Helical" evidence="1">
    <location>
        <begin position="78"/>
        <end position="98"/>
    </location>
</feature>
<keyword evidence="1" id="KW-0472">Membrane</keyword>
<protein>
    <submittedName>
        <fullName evidence="2">Uncharacterized protein</fullName>
    </submittedName>
</protein>
<evidence type="ECO:0000256" key="1">
    <source>
        <dbReference type="SAM" id="Phobius"/>
    </source>
</evidence>
<evidence type="ECO:0000313" key="2">
    <source>
        <dbReference type="EMBL" id="MFC0252189.1"/>
    </source>
</evidence>